<dbReference type="STRING" id="1367422.A0A178Z3T1"/>
<keyword evidence="3" id="KW-1185">Reference proteome</keyword>
<name>A0A178Z3T1_9EURO</name>
<proteinExistence type="predicted"/>
<feature type="region of interest" description="Disordered" evidence="1">
    <location>
        <begin position="126"/>
        <end position="161"/>
    </location>
</feature>
<organism evidence="2 3">
    <name type="scientific">Fonsecaea erecta</name>
    <dbReference type="NCBI Taxonomy" id="1367422"/>
    <lineage>
        <taxon>Eukaryota</taxon>
        <taxon>Fungi</taxon>
        <taxon>Dikarya</taxon>
        <taxon>Ascomycota</taxon>
        <taxon>Pezizomycotina</taxon>
        <taxon>Eurotiomycetes</taxon>
        <taxon>Chaetothyriomycetidae</taxon>
        <taxon>Chaetothyriales</taxon>
        <taxon>Herpotrichiellaceae</taxon>
        <taxon>Fonsecaea</taxon>
    </lineage>
</organism>
<evidence type="ECO:0000313" key="2">
    <source>
        <dbReference type="EMBL" id="OAP54201.1"/>
    </source>
</evidence>
<dbReference type="RefSeq" id="XP_018687568.1">
    <property type="nucleotide sequence ID" value="XM_018843241.1"/>
</dbReference>
<reference evidence="2 3" key="1">
    <citation type="submission" date="2016-04" db="EMBL/GenBank/DDBJ databases">
        <title>Draft genome of Fonsecaea erecta CBS 125763.</title>
        <authorList>
            <person name="Weiss V.A."/>
            <person name="Vicente V.A."/>
            <person name="Raittz R.T."/>
            <person name="Moreno L.F."/>
            <person name="De Souza E.M."/>
            <person name="Pedrosa F.O."/>
            <person name="Steffens M.B."/>
            <person name="Faoro H."/>
            <person name="Tadra-Sfeir M.Z."/>
            <person name="Najafzadeh M.J."/>
            <person name="Felipe M.S."/>
            <person name="Teixeira M."/>
            <person name="Sun J."/>
            <person name="Xi L."/>
            <person name="Gomes R."/>
            <person name="De Azevedo C.M."/>
            <person name="Salgado C.G."/>
            <person name="Da Silva M.B."/>
            <person name="Nascimento M.F."/>
            <person name="Queiroz-Telles F."/>
            <person name="Attili D.S."/>
            <person name="Gorbushina A."/>
        </authorList>
    </citation>
    <scope>NUCLEOTIDE SEQUENCE [LARGE SCALE GENOMIC DNA]</scope>
    <source>
        <strain evidence="2 3">CBS 125763</strain>
    </source>
</reference>
<protein>
    <submittedName>
        <fullName evidence="2">Uncharacterized protein</fullName>
    </submittedName>
</protein>
<dbReference type="EMBL" id="LVYI01000015">
    <property type="protein sequence ID" value="OAP54201.1"/>
    <property type="molecule type" value="Genomic_DNA"/>
</dbReference>
<dbReference type="AlphaFoldDB" id="A0A178Z3T1"/>
<evidence type="ECO:0000313" key="3">
    <source>
        <dbReference type="Proteomes" id="UP000078343"/>
    </source>
</evidence>
<accession>A0A178Z3T1</accession>
<dbReference type="Proteomes" id="UP000078343">
    <property type="component" value="Unassembled WGS sequence"/>
</dbReference>
<feature type="compositionally biased region" description="Basic and acidic residues" evidence="1">
    <location>
        <begin position="137"/>
        <end position="146"/>
    </location>
</feature>
<dbReference type="OrthoDB" id="10264505at2759"/>
<gene>
    <name evidence="2" type="ORF">AYL99_11736</name>
</gene>
<sequence>MPPPGAKPCPNALQSSLLDFDEATQTQTQAHPLIYIQVSDAERFLSPILPGHEAYSAHMAGTYRVPGGGLNSQAGTIEVIDTLLSKYVTASGLKDIEQATAEVKKAANDLKGRGLFELDNWSIRSHGRNGKNLRPAPRKDLDREQSVLRVPSSRSCSSVQGEEDIKKAMRLGKKGERIC</sequence>
<evidence type="ECO:0000256" key="1">
    <source>
        <dbReference type="SAM" id="MobiDB-lite"/>
    </source>
</evidence>
<comment type="caution">
    <text evidence="2">The sequence shown here is derived from an EMBL/GenBank/DDBJ whole genome shotgun (WGS) entry which is preliminary data.</text>
</comment>
<dbReference type="GeneID" id="30015904"/>